<sequence length="68" mass="7631">MYSAGIQVGFVTRLKKKRRQRMQAAIQAEQAPPILAPQQVGSILVVVRWNLSGVFPQSSRAWTVHEVD</sequence>
<comment type="caution">
    <text evidence="1">The sequence shown here is derived from an EMBL/GenBank/DDBJ whole genome shotgun (WGS) entry which is preliminary data.</text>
</comment>
<evidence type="ECO:0000313" key="2">
    <source>
        <dbReference type="Proteomes" id="UP001283361"/>
    </source>
</evidence>
<protein>
    <submittedName>
        <fullName evidence="1">Uncharacterized protein</fullName>
    </submittedName>
</protein>
<accession>A0AAE1AFR3</accession>
<evidence type="ECO:0000313" key="1">
    <source>
        <dbReference type="EMBL" id="KAK3787114.1"/>
    </source>
</evidence>
<gene>
    <name evidence="1" type="ORF">RRG08_030277</name>
</gene>
<keyword evidence="2" id="KW-1185">Reference proteome</keyword>
<organism evidence="1 2">
    <name type="scientific">Elysia crispata</name>
    <name type="common">lettuce slug</name>
    <dbReference type="NCBI Taxonomy" id="231223"/>
    <lineage>
        <taxon>Eukaryota</taxon>
        <taxon>Metazoa</taxon>
        <taxon>Spiralia</taxon>
        <taxon>Lophotrochozoa</taxon>
        <taxon>Mollusca</taxon>
        <taxon>Gastropoda</taxon>
        <taxon>Heterobranchia</taxon>
        <taxon>Euthyneura</taxon>
        <taxon>Panpulmonata</taxon>
        <taxon>Sacoglossa</taxon>
        <taxon>Placobranchoidea</taxon>
        <taxon>Plakobranchidae</taxon>
        <taxon>Elysia</taxon>
    </lineage>
</organism>
<name>A0AAE1AFR3_9GAST</name>
<proteinExistence type="predicted"/>
<dbReference type="AlphaFoldDB" id="A0AAE1AFR3"/>
<reference evidence="1" key="1">
    <citation type="journal article" date="2023" name="G3 (Bethesda)">
        <title>A reference genome for the long-term kleptoplast-retaining sea slug Elysia crispata morphotype clarki.</title>
        <authorList>
            <person name="Eastman K.E."/>
            <person name="Pendleton A.L."/>
            <person name="Shaikh M.A."/>
            <person name="Suttiyut T."/>
            <person name="Ogas R."/>
            <person name="Tomko P."/>
            <person name="Gavelis G."/>
            <person name="Widhalm J.R."/>
            <person name="Wisecaver J.H."/>
        </authorList>
    </citation>
    <scope>NUCLEOTIDE SEQUENCE</scope>
    <source>
        <strain evidence="1">ECLA1</strain>
    </source>
</reference>
<dbReference type="EMBL" id="JAWDGP010001900">
    <property type="protein sequence ID" value="KAK3787114.1"/>
    <property type="molecule type" value="Genomic_DNA"/>
</dbReference>
<dbReference type="Proteomes" id="UP001283361">
    <property type="component" value="Unassembled WGS sequence"/>
</dbReference>